<dbReference type="Pfam" id="PF13181">
    <property type="entry name" value="TPR_8"/>
    <property type="match status" value="1"/>
</dbReference>
<evidence type="ECO:0000256" key="3">
    <source>
        <dbReference type="ARBA" id="ARBA00022803"/>
    </source>
</evidence>
<keyword evidence="4 6" id="KW-0862">Zinc</keyword>
<evidence type="ECO:0000256" key="8">
    <source>
        <dbReference type="SAM" id="MobiDB-lite"/>
    </source>
</evidence>
<keyword evidence="2 6" id="KW-0863">Zinc-finger</keyword>
<organism evidence="10 11">
    <name type="scientific">Jaapia argillacea MUCL 33604</name>
    <dbReference type="NCBI Taxonomy" id="933084"/>
    <lineage>
        <taxon>Eukaryota</taxon>
        <taxon>Fungi</taxon>
        <taxon>Dikarya</taxon>
        <taxon>Basidiomycota</taxon>
        <taxon>Agaricomycotina</taxon>
        <taxon>Agaricomycetes</taxon>
        <taxon>Agaricomycetidae</taxon>
        <taxon>Jaapiales</taxon>
        <taxon>Jaapiaceae</taxon>
        <taxon>Jaapia</taxon>
    </lineage>
</organism>
<keyword evidence="7" id="KW-0175">Coiled coil</keyword>
<evidence type="ECO:0000313" key="10">
    <source>
        <dbReference type="EMBL" id="KDQ59515.1"/>
    </source>
</evidence>
<dbReference type="SUPFAM" id="SSF48452">
    <property type="entry name" value="TPR-like"/>
    <property type="match status" value="1"/>
</dbReference>
<dbReference type="GO" id="GO:0008270">
    <property type="term" value="F:zinc ion binding"/>
    <property type="evidence" value="ECO:0007669"/>
    <property type="project" value="UniProtKB-KW"/>
</dbReference>
<proteinExistence type="predicted"/>
<accession>A0A067Q052</accession>
<keyword evidence="3 5" id="KW-0802">TPR repeat</keyword>
<dbReference type="SMART" id="SM00028">
    <property type="entry name" value="TPR"/>
    <property type="match status" value="3"/>
</dbReference>
<feature type="region of interest" description="Disordered" evidence="8">
    <location>
        <begin position="163"/>
        <end position="200"/>
    </location>
</feature>
<feature type="coiled-coil region" evidence="7">
    <location>
        <begin position="29"/>
        <end position="59"/>
    </location>
</feature>
<keyword evidence="11" id="KW-1185">Reference proteome</keyword>
<dbReference type="PANTHER" id="PTHR46423">
    <property type="entry name" value="RNA POLYMERASE II-ASSOCIATED PROTEIN 3"/>
    <property type="match status" value="1"/>
</dbReference>
<feature type="compositionally biased region" description="Basic residues" evidence="8">
    <location>
        <begin position="367"/>
        <end position="380"/>
    </location>
</feature>
<dbReference type="GO" id="GO:0101031">
    <property type="term" value="C:protein folding chaperone complex"/>
    <property type="evidence" value="ECO:0007669"/>
    <property type="project" value="TreeGrafter"/>
</dbReference>
<dbReference type="AlphaFoldDB" id="A0A067Q052"/>
<dbReference type="InterPro" id="IPR019734">
    <property type="entry name" value="TPR_rpt"/>
</dbReference>
<reference evidence="11" key="1">
    <citation type="journal article" date="2014" name="Proc. Natl. Acad. Sci. U.S.A.">
        <title>Extensive sampling of basidiomycete genomes demonstrates inadequacy of the white-rot/brown-rot paradigm for wood decay fungi.</title>
        <authorList>
            <person name="Riley R."/>
            <person name="Salamov A.A."/>
            <person name="Brown D.W."/>
            <person name="Nagy L.G."/>
            <person name="Floudas D."/>
            <person name="Held B.W."/>
            <person name="Levasseur A."/>
            <person name="Lombard V."/>
            <person name="Morin E."/>
            <person name="Otillar R."/>
            <person name="Lindquist E.A."/>
            <person name="Sun H."/>
            <person name="LaButti K.M."/>
            <person name="Schmutz J."/>
            <person name="Jabbour D."/>
            <person name="Luo H."/>
            <person name="Baker S.E."/>
            <person name="Pisabarro A.G."/>
            <person name="Walton J.D."/>
            <person name="Blanchette R.A."/>
            <person name="Henrissat B."/>
            <person name="Martin F."/>
            <person name="Cullen D."/>
            <person name="Hibbett D.S."/>
            <person name="Grigoriev I.V."/>
        </authorList>
    </citation>
    <scope>NUCLEOTIDE SEQUENCE [LARGE SCALE GENOMIC DNA]</scope>
    <source>
        <strain evidence="11">MUCL 33604</strain>
    </source>
</reference>
<dbReference type="SMART" id="SM00356">
    <property type="entry name" value="ZnF_C3H1"/>
    <property type="match status" value="2"/>
</dbReference>
<dbReference type="PROSITE" id="PS50103">
    <property type="entry name" value="ZF_C3H1"/>
    <property type="match status" value="2"/>
</dbReference>
<dbReference type="Gene3D" id="3.30.1370.210">
    <property type="match status" value="1"/>
</dbReference>
<feature type="region of interest" description="Disordered" evidence="8">
    <location>
        <begin position="1"/>
        <end position="20"/>
    </location>
</feature>
<feature type="compositionally biased region" description="Gly residues" evidence="8">
    <location>
        <begin position="352"/>
        <end position="366"/>
    </location>
</feature>
<dbReference type="Gene3D" id="1.25.40.10">
    <property type="entry name" value="Tetratricopeptide repeat domain"/>
    <property type="match status" value="1"/>
</dbReference>
<feature type="compositionally biased region" description="Acidic residues" evidence="8">
    <location>
        <begin position="174"/>
        <end position="194"/>
    </location>
</feature>
<dbReference type="SUPFAM" id="SSF90229">
    <property type="entry name" value="CCCH zinc finger"/>
    <property type="match status" value="1"/>
</dbReference>
<dbReference type="PANTHER" id="PTHR46423:SF1">
    <property type="entry name" value="RNA POLYMERASE II-ASSOCIATED PROTEIN 3"/>
    <property type="match status" value="1"/>
</dbReference>
<dbReference type="InParanoid" id="A0A067Q052"/>
<evidence type="ECO:0000256" key="7">
    <source>
        <dbReference type="SAM" id="Coils"/>
    </source>
</evidence>
<dbReference type="STRING" id="933084.A0A067Q052"/>
<feature type="zinc finger region" description="C3H1-type" evidence="6">
    <location>
        <begin position="237"/>
        <end position="265"/>
    </location>
</feature>
<dbReference type="PROSITE" id="PS50005">
    <property type="entry name" value="TPR"/>
    <property type="match status" value="1"/>
</dbReference>
<dbReference type="InterPro" id="IPR000571">
    <property type="entry name" value="Znf_CCCH"/>
</dbReference>
<dbReference type="HOGENOM" id="CLU_037978_0_0_1"/>
<feature type="domain" description="C3H1-type" evidence="9">
    <location>
        <begin position="237"/>
        <end position="265"/>
    </location>
</feature>
<gene>
    <name evidence="10" type="ORF">JAAARDRAFT_56530</name>
</gene>
<evidence type="ECO:0000256" key="6">
    <source>
        <dbReference type="PROSITE-ProRule" id="PRU00723"/>
    </source>
</evidence>
<feature type="region of interest" description="Disordered" evidence="8">
    <location>
        <begin position="347"/>
        <end position="392"/>
    </location>
</feature>
<feature type="domain" description="C3H1-type" evidence="9">
    <location>
        <begin position="203"/>
        <end position="230"/>
    </location>
</feature>
<keyword evidence="1 6" id="KW-0479">Metal-binding</keyword>
<feature type="repeat" description="TPR" evidence="5">
    <location>
        <begin position="80"/>
        <end position="113"/>
    </location>
</feature>
<dbReference type="OrthoDB" id="245563at2759"/>
<feature type="zinc finger region" description="C3H1-type" evidence="6">
    <location>
        <begin position="203"/>
        <end position="230"/>
    </location>
</feature>
<dbReference type="EMBL" id="KL197715">
    <property type="protein sequence ID" value="KDQ59515.1"/>
    <property type="molecule type" value="Genomic_DNA"/>
</dbReference>
<dbReference type="InterPro" id="IPR036855">
    <property type="entry name" value="Znf_CCCH_sf"/>
</dbReference>
<dbReference type="InterPro" id="IPR051966">
    <property type="entry name" value="RPAP3"/>
</dbReference>
<evidence type="ECO:0000256" key="5">
    <source>
        <dbReference type="PROSITE-ProRule" id="PRU00339"/>
    </source>
</evidence>
<evidence type="ECO:0000256" key="4">
    <source>
        <dbReference type="ARBA" id="ARBA00022833"/>
    </source>
</evidence>
<protein>
    <recommendedName>
        <fullName evidence="9">C3H1-type domain-containing protein</fullName>
    </recommendedName>
</protein>
<name>A0A067Q052_9AGAM</name>
<dbReference type="InterPro" id="IPR011990">
    <property type="entry name" value="TPR-like_helical_dom_sf"/>
</dbReference>
<feature type="compositionally biased region" description="Polar residues" evidence="8">
    <location>
        <begin position="1"/>
        <end position="19"/>
    </location>
</feature>
<dbReference type="Proteomes" id="UP000027265">
    <property type="component" value="Unassembled WGS sequence"/>
</dbReference>
<evidence type="ECO:0000313" key="11">
    <source>
        <dbReference type="Proteomes" id="UP000027265"/>
    </source>
</evidence>
<evidence type="ECO:0000256" key="2">
    <source>
        <dbReference type="ARBA" id="ARBA00022771"/>
    </source>
</evidence>
<feature type="compositionally biased region" description="Basic and acidic residues" evidence="8">
    <location>
        <begin position="381"/>
        <end position="392"/>
    </location>
</feature>
<sequence>MSSSNSRASGQPNLSQPPDNAQVIETLLANRAAKRAARAKEKKDEAEALKEKGNKLFKDEDYYGAIDFYQLATQLRSRDPIYWSNLSAAFLKVEDFEEAEDSATRALDLDPKHQKARFRRALARKGQTLYKASVIDFEAVLRLDPNCEQAKVERDIVQELWEIGEGTENGNTTSDDEDPRLDTEKDDEWEEETASDSSDCNHEGNHIPCRFYNHDGCNRGASCAFSHAPDEKSVRDLLGKNVCLYYLFGTCKFGDSKCIYSHTKTYLPPGGWWESKEKTTTHRIARQLIVDTDRDLRALDGNVGLSRYGAQARLMERVMLAGKAEELDRREKGSGLKFMSEKLGLEERTKGAGRGSGSGARGSGGRGRGKGKGKGKGRGKHREDRPPKWVLEELDRRAEERAEERAMNYGFTESEVEELLCQGVKPWDDDAWDVMNVLNGGYY</sequence>
<evidence type="ECO:0000256" key="1">
    <source>
        <dbReference type="ARBA" id="ARBA00022723"/>
    </source>
</evidence>
<evidence type="ECO:0000259" key="9">
    <source>
        <dbReference type="PROSITE" id="PS50103"/>
    </source>
</evidence>